<dbReference type="SMR" id="A0A8M1RJ47"/>
<gene>
    <name evidence="13 15 16" type="primary">si:ch211-201o1.1</name>
</gene>
<dbReference type="Pfam" id="PF00622">
    <property type="entry name" value="SPRY"/>
    <property type="match status" value="1"/>
</dbReference>
<dbReference type="InterPro" id="IPR001611">
    <property type="entry name" value="Leu-rich_rpt"/>
</dbReference>
<dbReference type="InterPro" id="IPR003877">
    <property type="entry name" value="SPRY_dom"/>
</dbReference>
<evidence type="ECO:0000313" key="14">
    <source>
        <dbReference type="Proteomes" id="UP000000437"/>
    </source>
</evidence>
<dbReference type="EMBL" id="CABZ01056665">
    <property type="status" value="NOT_ANNOTATED_CDS"/>
    <property type="molecule type" value="Genomic_DNA"/>
</dbReference>
<dbReference type="ZFIN" id="ZDB-GENE-120709-60">
    <property type="gene designation" value="si:ch211-201o1.1"/>
</dbReference>
<dbReference type="SUPFAM" id="SSF57845">
    <property type="entry name" value="B-box zinc-binding domain"/>
    <property type="match status" value="1"/>
</dbReference>
<dbReference type="eggNOG" id="ENOG502SBIG">
    <property type="taxonomic scope" value="Eukaryota"/>
</dbReference>
<dbReference type="InterPro" id="IPR041267">
    <property type="entry name" value="NLRP_HD2"/>
</dbReference>
<reference evidence="13" key="1">
    <citation type="submission" date="2012-11" db="UniProtKB">
        <authorList>
            <consortium name="Ensembl"/>
        </authorList>
    </citation>
    <scope>IDENTIFICATION</scope>
    <source>
        <strain evidence="13">Tuebingen</strain>
    </source>
</reference>
<keyword evidence="6 9" id="KW-0863">Zinc-finger</keyword>
<dbReference type="EMBL" id="CABZ01056666">
    <property type="status" value="NOT_ANNOTATED_CDS"/>
    <property type="molecule type" value="Genomic_DNA"/>
</dbReference>
<dbReference type="AlphaFoldDB" id="A0A8M1RJ47"/>
<dbReference type="Gene3D" id="2.60.120.920">
    <property type="match status" value="1"/>
</dbReference>
<dbReference type="STRING" id="7955.ENSDARP00000126550"/>
<dbReference type="FunFam" id="3.40.50.300:FF:000210">
    <property type="entry name" value="Si:dkey-16p6.1"/>
    <property type="match status" value="1"/>
</dbReference>
<evidence type="ECO:0000256" key="9">
    <source>
        <dbReference type="PROSITE-ProRule" id="PRU00024"/>
    </source>
</evidence>
<dbReference type="InterPro" id="IPR003879">
    <property type="entry name" value="Butyrophylin_SPRY"/>
</dbReference>
<dbReference type="AGR" id="ZFIN:ZDB-GENE-120709-60"/>
<dbReference type="SMART" id="SM01288">
    <property type="entry name" value="FISNA"/>
    <property type="match status" value="1"/>
</dbReference>
<keyword evidence="14" id="KW-1185">Reference proteome</keyword>
<dbReference type="GO" id="GO:0005737">
    <property type="term" value="C:cytoplasm"/>
    <property type="evidence" value="ECO:0007669"/>
    <property type="project" value="UniProtKB-SubCell"/>
</dbReference>
<evidence type="ECO:0000256" key="10">
    <source>
        <dbReference type="SAM" id="MobiDB-lite"/>
    </source>
</evidence>
<evidence type="ECO:0000256" key="4">
    <source>
        <dbReference type="ARBA" id="ARBA00022737"/>
    </source>
</evidence>
<dbReference type="InterPro" id="IPR051261">
    <property type="entry name" value="NLR"/>
</dbReference>
<evidence type="ECO:0000256" key="3">
    <source>
        <dbReference type="ARBA" id="ARBA00022614"/>
    </source>
</evidence>
<feature type="region of interest" description="Disordered" evidence="10">
    <location>
        <begin position="1"/>
        <end position="108"/>
    </location>
</feature>
<dbReference type="SMART" id="SM00368">
    <property type="entry name" value="LRR_RI"/>
    <property type="match status" value="6"/>
</dbReference>
<dbReference type="PaxDb" id="7955-ENSDARP00000126550"/>
<dbReference type="GO" id="GO:0005524">
    <property type="term" value="F:ATP binding"/>
    <property type="evidence" value="ECO:0007669"/>
    <property type="project" value="UniProtKB-KW"/>
</dbReference>
<comment type="subcellular location">
    <subcellularLocation>
        <location evidence="1">Cytoplasm</location>
    </subcellularLocation>
</comment>
<organism evidence="14 15">
    <name type="scientific">Danio rerio</name>
    <name type="common">Zebrafish</name>
    <name type="synonym">Brachydanio rerio</name>
    <dbReference type="NCBI Taxonomy" id="7955"/>
    <lineage>
        <taxon>Eukaryota</taxon>
        <taxon>Metazoa</taxon>
        <taxon>Chordata</taxon>
        <taxon>Craniata</taxon>
        <taxon>Vertebrata</taxon>
        <taxon>Euteleostomi</taxon>
        <taxon>Actinopterygii</taxon>
        <taxon>Neopterygii</taxon>
        <taxon>Teleostei</taxon>
        <taxon>Ostariophysi</taxon>
        <taxon>Cypriniformes</taxon>
        <taxon>Danionidae</taxon>
        <taxon>Danioninae</taxon>
        <taxon>Danio</taxon>
    </lineage>
</organism>
<evidence type="ECO:0000256" key="8">
    <source>
        <dbReference type="ARBA" id="ARBA00022840"/>
    </source>
</evidence>
<dbReference type="SUPFAM" id="SSF49899">
    <property type="entry name" value="Concanavalin A-like lectins/glucanases"/>
    <property type="match status" value="1"/>
</dbReference>
<dbReference type="HOGENOM" id="CLU_002274_0_1_1"/>
<dbReference type="SUPFAM" id="SSF52047">
    <property type="entry name" value="RNI-like"/>
    <property type="match status" value="1"/>
</dbReference>
<keyword evidence="8" id="KW-0067">ATP-binding</keyword>
<dbReference type="Pfam" id="PF13516">
    <property type="entry name" value="LRR_6"/>
    <property type="match status" value="2"/>
</dbReference>
<proteinExistence type="predicted"/>
<name>A0A8M1RJ47_DANRE</name>
<dbReference type="GeneID" id="100535360"/>
<reference evidence="15" key="3">
    <citation type="submission" date="2025-04" db="UniProtKB">
        <authorList>
            <consortium name="RefSeq"/>
        </authorList>
    </citation>
    <scope>IDENTIFICATION</scope>
    <source>
        <strain evidence="15">Tuebingen</strain>
    </source>
</reference>
<dbReference type="FunFam" id="2.60.120.920:FF:000102">
    <property type="entry name" value="Si:ch211-201o1.1"/>
    <property type="match status" value="1"/>
</dbReference>
<dbReference type="GeneTree" id="ENSGT01150000286927"/>
<accession>K7DYM1</accession>
<dbReference type="InterPro" id="IPR013320">
    <property type="entry name" value="ConA-like_dom_sf"/>
</dbReference>
<dbReference type="RefSeq" id="XP_073781775.1">
    <property type="nucleotide sequence ID" value="XM_073925674.1"/>
</dbReference>
<feature type="compositionally biased region" description="Basic and acidic residues" evidence="10">
    <location>
        <begin position="96"/>
        <end position="107"/>
    </location>
</feature>
<dbReference type="PANTHER" id="PTHR24106">
    <property type="entry name" value="NACHT, LRR AND CARD DOMAINS-CONTAINING"/>
    <property type="match status" value="1"/>
</dbReference>
<dbReference type="Pfam" id="PF17776">
    <property type="entry name" value="NLRC4_HD2"/>
    <property type="match status" value="1"/>
</dbReference>
<dbReference type="Gene3D" id="3.30.160.60">
    <property type="entry name" value="Classic Zinc Finger"/>
    <property type="match status" value="1"/>
</dbReference>
<sequence length="1231" mass="138519">MMSAEKSDDAPATGSSPEDLQAEQHEQKKSDSSTVSHVSMKSGRSITPPLDFRKDEQGNTERAKQERAESSTASHLSMKSDRSITPPLDFISGEQKQTERKSVDDHAVSTSADRVCQRHHRALDVFCQTDNIHICCICVEEEHQGHRKTYTAKLNVPDSQSMLLHIMEKMRSEDFNTFKRELSEDYAGCLGAQSEELSVSEAAENIMRSFGGEAALRLILHFQTKANPLKKITDANKTKLKNKCQNINEGNSSYGKQSLLMEVYTDLYFTEGGSGEINNEHEVLRNEMISQSRTTQEVLYACDEIFKTLPGQRTQVRTVLTMGIAGIGKHVSVQKFILDWAEGKANQDIEIIIHLPFRDLSCREESCSLLQLVHQYSPELREADLQHLKVLFILDGLELCQYPLHFHKNVYCADINEKVPVDALLTNLIKGNLLPSALLWITTRPSTAGRIPPECVHRVTEIRGFSDDQKDSYFRKKISDQTLADEIIRHIKSCQSLYIMCHMPIFCWISATVLENIMREGQSEELPRTLTGMFTHFLLLQVSLKHKKFNGADGDNPKKLSEFDQTFILKLGELAFQQMEKGDLIFREEDLREGGIDVSKVSEYSVCTEFFREELGLYREKLYGFLHVSYQEFLAAIYAHFTCVNDGRNVFLKDESRSSVDLCDVHQTAVEKALQSENGHLDLFLRFLLGLSVDSNFNLLQDLLKDTSCKPRVDTSSTVSFIKEKVKLEQSPERIINLFHCLNQLNDNSLVEEIKAAMKSGTLLGSELDPEQWSALAYVYLTSGEEIEEFDMIKSNQLRLLPVLRICKKARLNCCNLSFASCGLVASALKSVNSPLTELDLSNCKLNIFGMNTLLDGLKSPHSKVKKLRLAGCFFPSETCANLALALKSVNSQVTELDLSYNKITDGVHKFCAGLTSQNCKLQKLVLKRCGLTKASCAHLASVLKSNTHLMELELKGNDLQDSGVELLSTGLMDPQCRLEKLGLSGCMITKVGCNSLASALTSNADCMSELDLTYNHPGDSGVKLLTAKKEDPNCKLEKLHVKKRGECRMKPGLRKYACQLTVDPNTIHPRLIVSNDNRTISETTEHQKYPVHPDRYTLYPQAMCREPLADRSYFEVKCTGGVSIGVAYKTSDRTEDLMGFNNTFPSLMCLNGRIKLWQNNDVIHYELPVFAQSSRVGVYVDQYQGSLSYYSICKDTLIHLHTHHTEFTSPLYIGFLFMPDSSVTLLDDSL</sequence>
<dbReference type="Ensembl" id="ENSDART00000152090.3">
    <property type="protein sequence ID" value="ENSDARP00000126550.2"/>
    <property type="gene ID" value="ENSDARG00000088689.4"/>
</dbReference>
<keyword evidence="3" id="KW-0433">Leucine-rich repeat</keyword>
<dbReference type="PRINTS" id="PR01407">
    <property type="entry name" value="BUTYPHLNCDUF"/>
</dbReference>
<dbReference type="InterPro" id="IPR027417">
    <property type="entry name" value="P-loop_NTPase"/>
</dbReference>
<dbReference type="SMART" id="SM00336">
    <property type="entry name" value="BBOX"/>
    <property type="match status" value="1"/>
</dbReference>
<dbReference type="PROSITE" id="PS50188">
    <property type="entry name" value="B302_SPRY"/>
    <property type="match status" value="1"/>
</dbReference>
<keyword evidence="5" id="KW-0547">Nucleotide-binding</keyword>
<evidence type="ECO:0000256" key="5">
    <source>
        <dbReference type="ARBA" id="ARBA00022741"/>
    </source>
</evidence>
<reference evidence="13 14" key="2">
    <citation type="journal article" date="2013" name="Nature">
        <title>The zebrafish reference genome sequence and its relationship to the human genome.</title>
        <authorList>
            <consortium name="Genome Reference Consortium Zebrafish"/>
            <person name="Howe K."/>
            <person name="Clark M.D."/>
            <person name="Torroja C.F."/>
            <person name="Torrance J."/>
            <person name="Berthelot C."/>
            <person name="Muffato M."/>
            <person name="Collins J.E."/>
            <person name="Humphray S."/>
            <person name="McLaren K."/>
            <person name="Matthews L."/>
            <person name="McLaren S."/>
            <person name="Sealy I."/>
            <person name="Caccamo M."/>
            <person name="Churcher C."/>
            <person name="Scott C."/>
            <person name="Barrett J.C."/>
            <person name="Koch R."/>
            <person name="Rauch G.J."/>
            <person name="White S."/>
            <person name="Chow W."/>
            <person name="Kilian B."/>
            <person name="Quintais L.T."/>
            <person name="Guerra-Assuncao J.A."/>
            <person name="Zhou Y."/>
            <person name="Gu Y."/>
            <person name="Yen J."/>
            <person name="Vogel J.H."/>
            <person name="Eyre T."/>
            <person name="Redmond S."/>
            <person name="Banerjee R."/>
            <person name="Chi J."/>
            <person name="Fu B."/>
            <person name="Langley E."/>
            <person name="Maguire S.F."/>
            <person name="Laird G.K."/>
            <person name="Lloyd D."/>
            <person name="Kenyon E."/>
            <person name="Donaldson S."/>
            <person name="Sehra H."/>
            <person name="Almeida-King J."/>
            <person name="Loveland J."/>
            <person name="Trevanion S."/>
            <person name="Jones M."/>
            <person name="Quail M."/>
            <person name="Willey D."/>
            <person name="Hunt A."/>
            <person name="Burton J."/>
            <person name="Sims S."/>
            <person name="McLay K."/>
            <person name="Plumb B."/>
            <person name="Davis J."/>
            <person name="Clee C."/>
            <person name="Oliver K."/>
            <person name="Clark R."/>
            <person name="Riddle C."/>
            <person name="Elliot D."/>
            <person name="Eliott D."/>
            <person name="Threadgold G."/>
            <person name="Harden G."/>
            <person name="Ware D."/>
            <person name="Begum S."/>
            <person name="Mortimore B."/>
            <person name="Mortimer B."/>
            <person name="Kerry G."/>
            <person name="Heath P."/>
            <person name="Phillimore B."/>
            <person name="Tracey A."/>
            <person name="Corby N."/>
            <person name="Dunn M."/>
            <person name="Johnson C."/>
            <person name="Wood J."/>
            <person name="Clark S."/>
            <person name="Pelan S."/>
            <person name="Griffiths G."/>
            <person name="Smith M."/>
            <person name="Glithero R."/>
            <person name="Howden P."/>
            <person name="Barker N."/>
            <person name="Lloyd C."/>
            <person name="Stevens C."/>
            <person name="Harley J."/>
            <person name="Holt K."/>
            <person name="Panagiotidis G."/>
            <person name="Lovell J."/>
            <person name="Beasley H."/>
            <person name="Henderson C."/>
            <person name="Gordon D."/>
            <person name="Auger K."/>
            <person name="Wright D."/>
            <person name="Collins J."/>
            <person name="Raisen C."/>
            <person name="Dyer L."/>
            <person name="Leung K."/>
            <person name="Robertson L."/>
            <person name="Ambridge K."/>
            <person name="Leongamornlert D."/>
            <person name="McGuire S."/>
            <person name="Gilderthorp R."/>
            <person name="Griffiths C."/>
            <person name="Manthravadi D."/>
            <person name="Nichol S."/>
            <person name="Barker G."/>
            <person name="Whitehead S."/>
            <person name="Kay M."/>
            <person name="Brown J."/>
            <person name="Murnane C."/>
            <person name="Gray E."/>
            <person name="Humphries M."/>
            <person name="Sycamore N."/>
            <person name="Barker D."/>
            <person name="Saunders D."/>
            <person name="Wallis J."/>
            <person name="Babbage A."/>
            <person name="Hammond S."/>
            <person name="Mashreghi-Mohammadi M."/>
            <person name="Barr L."/>
            <person name="Martin S."/>
            <person name="Wray P."/>
            <person name="Ellington A."/>
            <person name="Matthews N."/>
            <person name="Ellwood M."/>
            <person name="Woodmansey R."/>
            <person name="Clark G."/>
            <person name="Cooper J."/>
            <person name="Cooper J."/>
            <person name="Tromans A."/>
            <person name="Grafham D."/>
            <person name="Skuce C."/>
            <person name="Pandian R."/>
            <person name="Andrews R."/>
            <person name="Harrison E."/>
            <person name="Kimberley A."/>
            <person name="Garnett J."/>
            <person name="Fosker N."/>
            <person name="Hall R."/>
            <person name="Garner P."/>
            <person name="Kelly D."/>
            <person name="Bird C."/>
            <person name="Palmer S."/>
            <person name="Gehring I."/>
            <person name="Berger A."/>
            <person name="Dooley C.M."/>
            <person name="Ersan-Urun Z."/>
            <person name="Eser C."/>
            <person name="Geiger H."/>
            <person name="Geisler M."/>
            <person name="Karotki L."/>
            <person name="Kirn A."/>
            <person name="Konantz J."/>
            <person name="Konantz M."/>
            <person name="Oberlander M."/>
            <person name="Rudolph-Geiger S."/>
            <person name="Teucke M."/>
            <person name="Lanz C."/>
            <person name="Raddatz G."/>
            <person name="Osoegawa K."/>
            <person name="Zhu B."/>
            <person name="Rapp A."/>
            <person name="Widaa S."/>
            <person name="Langford C."/>
            <person name="Yang F."/>
            <person name="Schuster S.C."/>
            <person name="Carter N.P."/>
            <person name="Harrow J."/>
            <person name="Ning Z."/>
            <person name="Herrero J."/>
            <person name="Searle S.M."/>
            <person name="Enright A."/>
            <person name="Geisler R."/>
            <person name="Plasterk R.H."/>
            <person name="Lee C."/>
            <person name="Westerfield M."/>
            <person name="de Jong P.J."/>
            <person name="Zon L.I."/>
            <person name="Postlethwait J.H."/>
            <person name="Nusslein-Volhard C."/>
            <person name="Hubbard T.J."/>
            <person name="Roest Crollius H."/>
            <person name="Rogers J."/>
            <person name="Stemple D.L."/>
        </authorList>
    </citation>
    <scope>NUCLEOTIDE SEQUENCE [LARGE SCALE GENOMIC DNA]</scope>
    <source>
        <strain evidence="13">Tuebingen</strain>
    </source>
</reference>
<evidence type="ECO:0000313" key="15">
    <source>
        <dbReference type="RefSeq" id="XP_003200157.2"/>
    </source>
</evidence>
<dbReference type="OMA" id="ICCICVE"/>
<evidence type="ECO:0000259" key="11">
    <source>
        <dbReference type="PROSITE" id="PS50119"/>
    </source>
</evidence>
<dbReference type="InterPro" id="IPR032675">
    <property type="entry name" value="LRR_dom_sf"/>
</dbReference>
<feature type="compositionally biased region" description="Polar residues" evidence="10">
    <location>
        <begin position="32"/>
        <end position="45"/>
    </location>
</feature>
<dbReference type="InterPro" id="IPR043136">
    <property type="entry name" value="B30.2/SPRY_sf"/>
</dbReference>
<dbReference type="Gene3D" id="3.80.10.10">
    <property type="entry name" value="Ribonuclease Inhibitor"/>
    <property type="match status" value="2"/>
</dbReference>
<evidence type="ECO:0000313" key="13">
    <source>
        <dbReference type="Ensembl" id="ENSDARP00000126550"/>
    </source>
</evidence>
<keyword evidence="4" id="KW-0677">Repeat</keyword>
<evidence type="ECO:0000313" key="16">
    <source>
        <dbReference type="ZFIN" id="ZDB-GENE-120709-60"/>
    </source>
</evidence>
<dbReference type="InterPro" id="IPR006574">
    <property type="entry name" value="PRY"/>
</dbReference>
<feature type="compositionally biased region" description="Basic and acidic residues" evidence="10">
    <location>
        <begin position="22"/>
        <end position="31"/>
    </location>
</feature>
<dbReference type="Pfam" id="PF14484">
    <property type="entry name" value="FISNA"/>
    <property type="match status" value="1"/>
</dbReference>
<feature type="domain" description="B30.2/SPRY" evidence="12">
    <location>
        <begin position="1041"/>
        <end position="1231"/>
    </location>
</feature>
<dbReference type="Pfam" id="PF17779">
    <property type="entry name" value="WHD_NOD2"/>
    <property type="match status" value="1"/>
</dbReference>
<keyword evidence="2" id="KW-0963">Cytoplasm</keyword>
<dbReference type="InterPro" id="IPR001870">
    <property type="entry name" value="B30.2/SPRY"/>
</dbReference>
<dbReference type="GO" id="GO:0008270">
    <property type="term" value="F:zinc ion binding"/>
    <property type="evidence" value="ECO:0007669"/>
    <property type="project" value="UniProtKB-KW"/>
</dbReference>
<feature type="domain" description="B box-type" evidence="11">
    <location>
        <begin position="111"/>
        <end position="151"/>
    </location>
</feature>
<keyword evidence="7" id="KW-0862">Zinc</keyword>
<dbReference type="Pfam" id="PF13765">
    <property type="entry name" value="PRY"/>
    <property type="match status" value="1"/>
</dbReference>
<dbReference type="InterPro" id="IPR007111">
    <property type="entry name" value="NACHT_NTPase"/>
</dbReference>
<dbReference type="Gene3D" id="3.40.50.300">
    <property type="entry name" value="P-loop containing nucleotide triphosphate hydrolases"/>
    <property type="match status" value="1"/>
</dbReference>
<dbReference type="OrthoDB" id="120976at2759"/>
<dbReference type="Proteomes" id="UP000000437">
    <property type="component" value="Chromosome 16"/>
</dbReference>
<dbReference type="PROSITE" id="PS50119">
    <property type="entry name" value="ZF_BBOX"/>
    <property type="match status" value="1"/>
</dbReference>
<dbReference type="Pfam" id="PF05729">
    <property type="entry name" value="NACHT"/>
    <property type="match status" value="1"/>
</dbReference>
<dbReference type="InterPro" id="IPR000315">
    <property type="entry name" value="Znf_B-box"/>
</dbReference>
<dbReference type="RefSeq" id="XP_003200157.2">
    <property type="nucleotide sequence ID" value="XM_003200109.6"/>
</dbReference>
<accession>A0A8M1RJ47</accession>
<dbReference type="FunFam" id="3.80.10.10:FF:001634">
    <property type="entry name" value="Si:ch211-201o1.1"/>
    <property type="match status" value="1"/>
</dbReference>
<evidence type="ECO:0000256" key="1">
    <source>
        <dbReference type="ARBA" id="ARBA00004496"/>
    </source>
</evidence>
<dbReference type="Bgee" id="ENSDARG00000088689">
    <property type="expression patterns" value="Expressed in pharyngeal gill and 15 other cell types or tissues"/>
</dbReference>
<dbReference type="CDD" id="cd19769">
    <property type="entry name" value="Bbox2_TRIM16-like"/>
    <property type="match status" value="1"/>
</dbReference>
<evidence type="ECO:0000259" key="12">
    <source>
        <dbReference type="PROSITE" id="PS50188"/>
    </source>
</evidence>
<protein>
    <submittedName>
        <fullName evidence="15">NACHT, LRR and PYD domains-containing protein 3</fullName>
    </submittedName>
    <submittedName>
        <fullName evidence="13">Si:ch211-201o1.1</fullName>
    </submittedName>
</protein>
<evidence type="ECO:0000256" key="2">
    <source>
        <dbReference type="ARBA" id="ARBA00022490"/>
    </source>
</evidence>
<keyword evidence="6 9" id="KW-0479">Metal-binding</keyword>
<dbReference type="InterPro" id="IPR041075">
    <property type="entry name" value="NOD1/2_WH"/>
</dbReference>
<dbReference type="InterPro" id="IPR029495">
    <property type="entry name" value="NACHT-assoc"/>
</dbReference>
<dbReference type="SMART" id="SM00589">
    <property type="entry name" value="PRY"/>
    <property type="match status" value="1"/>
</dbReference>
<evidence type="ECO:0000256" key="7">
    <source>
        <dbReference type="ARBA" id="ARBA00022833"/>
    </source>
</evidence>
<feature type="compositionally biased region" description="Basic and acidic residues" evidence="10">
    <location>
        <begin position="51"/>
        <end position="69"/>
    </location>
</feature>
<evidence type="ECO:0000256" key="6">
    <source>
        <dbReference type="ARBA" id="ARBA00022771"/>
    </source>
</evidence>